<dbReference type="AlphaFoldDB" id="A0A705UME3"/>
<sequence>EDMNPRPGGDVYLTPMNMTTKPSDGSKAGKQKDNANADETTS</sequence>
<feature type="non-terminal residue" evidence="2">
    <location>
        <position position="1"/>
    </location>
</feature>
<name>A0A705UME3_SALER</name>
<evidence type="ECO:0000256" key="1">
    <source>
        <dbReference type="SAM" id="MobiDB-lite"/>
    </source>
</evidence>
<organism evidence="2">
    <name type="scientific">Salmonella enterica</name>
    <name type="common">Salmonella choleraesuis</name>
    <dbReference type="NCBI Taxonomy" id="28901"/>
    <lineage>
        <taxon>Bacteria</taxon>
        <taxon>Pseudomonadati</taxon>
        <taxon>Pseudomonadota</taxon>
        <taxon>Gammaproteobacteria</taxon>
        <taxon>Enterobacterales</taxon>
        <taxon>Enterobacteriaceae</taxon>
        <taxon>Salmonella</taxon>
    </lineage>
</organism>
<comment type="caution">
    <text evidence="2">The sequence shown here is derived from an EMBL/GenBank/DDBJ whole genome shotgun (WGS) entry which is preliminary data.</text>
</comment>
<evidence type="ECO:0000313" key="2">
    <source>
        <dbReference type="EMBL" id="HAC8843014.1"/>
    </source>
</evidence>
<reference evidence="2" key="2">
    <citation type="submission" date="2019-01" db="EMBL/GenBank/DDBJ databases">
        <authorList>
            <consortium name="NCBI Pathogen Detection Project"/>
        </authorList>
    </citation>
    <scope>NUCLEOTIDE SEQUENCE</scope>
    <source>
        <strain evidence="2">Monophasic variant of S.Typhimurium</strain>
    </source>
</reference>
<accession>A0A705UME3</accession>
<feature type="region of interest" description="Disordered" evidence="1">
    <location>
        <begin position="1"/>
        <end position="42"/>
    </location>
</feature>
<dbReference type="EMBL" id="DAAMZE010000084">
    <property type="protein sequence ID" value="HAC8843014.1"/>
    <property type="molecule type" value="Genomic_DNA"/>
</dbReference>
<protein>
    <submittedName>
        <fullName evidence="2">Phage portal protein</fullName>
    </submittedName>
</protein>
<reference evidence="2" key="1">
    <citation type="journal article" date="2018" name="Genome Biol.">
        <title>SKESA: strategic k-mer extension for scrupulous assemblies.</title>
        <authorList>
            <person name="Souvorov A."/>
            <person name="Agarwala R."/>
            <person name="Lipman D.J."/>
        </authorList>
    </citation>
    <scope>NUCLEOTIDE SEQUENCE</scope>
    <source>
        <strain evidence="2">Monophasic variant of S.Typhimurium</strain>
    </source>
</reference>
<proteinExistence type="predicted"/>
<gene>
    <name evidence="2" type="ORF">G0I92_26400</name>
</gene>